<evidence type="ECO:0000256" key="9">
    <source>
        <dbReference type="SAM" id="MobiDB-lite"/>
    </source>
</evidence>
<protein>
    <recommendedName>
        <fullName evidence="2">RING-type E3 ubiquitin transferase</fullName>
        <ecNumber evidence="2">2.3.2.27</ecNumber>
    </recommendedName>
</protein>
<evidence type="ECO:0000259" key="10">
    <source>
        <dbReference type="PROSITE" id="PS50089"/>
    </source>
</evidence>
<evidence type="ECO:0000256" key="1">
    <source>
        <dbReference type="ARBA" id="ARBA00000900"/>
    </source>
</evidence>
<evidence type="ECO:0000256" key="6">
    <source>
        <dbReference type="ARBA" id="ARBA00022786"/>
    </source>
</evidence>
<dbReference type="AlphaFoldDB" id="A0AAN9HQV0"/>
<feature type="compositionally biased region" description="Low complexity" evidence="9">
    <location>
        <begin position="170"/>
        <end position="182"/>
    </location>
</feature>
<dbReference type="SMART" id="SM00184">
    <property type="entry name" value="RING"/>
    <property type="match status" value="1"/>
</dbReference>
<dbReference type="Pfam" id="PF13639">
    <property type="entry name" value="zf-RING_2"/>
    <property type="match status" value="1"/>
</dbReference>
<dbReference type="InterPro" id="IPR013083">
    <property type="entry name" value="Znf_RING/FYVE/PHD"/>
</dbReference>
<dbReference type="Gene3D" id="3.30.40.10">
    <property type="entry name" value="Zinc/RING finger domain, C3HC4 (zinc finger)"/>
    <property type="match status" value="1"/>
</dbReference>
<evidence type="ECO:0000256" key="7">
    <source>
        <dbReference type="ARBA" id="ARBA00022833"/>
    </source>
</evidence>
<dbReference type="PROSITE" id="PS50089">
    <property type="entry name" value="ZF_RING_2"/>
    <property type="match status" value="1"/>
</dbReference>
<keyword evidence="3" id="KW-0808">Transferase</keyword>
<comment type="caution">
    <text evidence="11">The sequence shown here is derived from an EMBL/GenBank/DDBJ whole genome shotgun (WGS) entry which is preliminary data.</text>
</comment>
<evidence type="ECO:0000256" key="2">
    <source>
        <dbReference type="ARBA" id="ARBA00012483"/>
    </source>
</evidence>
<dbReference type="SUPFAM" id="SSF57850">
    <property type="entry name" value="RING/U-box"/>
    <property type="match status" value="1"/>
</dbReference>
<dbReference type="Proteomes" id="UP001372338">
    <property type="component" value="Unassembled WGS sequence"/>
</dbReference>
<sequence length="379" mass="41115">MEVPEMEGKNESHMTSAAAFVEGGIQDSCDDACSICLEDFCESDPSTVTTCKHEFHLQCILEWCQRSSQCPMCWQPIKLKDPTSQELFEAVEHERNLRDAPSRNAAIFHHPALGDFDFQHLRMGDTDFEERIIQHLAAAAAMGRAHHLGRREGQRTRSSAHGHPHFLVFSSQSSAPSGPDSSAGGGNESAAIRIGSPSTLMTSSGDEPTQQIPHLQTQSSSPAHGSTVMATNRQGTHSNDRGSAAHSSSGNEDRAGPSEFQSFSDSLRSRLNAVSVRYKESFSKGAKGWKERLFSRSSSMPEPEARRDTDVGIASVSRLMESLETRENNKTVGTSLSKHLEDRSIAEASNQNNVEDSGENSSHDNNTPTAACSAGSHSS</sequence>
<dbReference type="FunFam" id="3.30.40.10:FF:000746">
    <property type="entry name" value="E3 ubiquitin-protein ligase RHF2A"/>
    <property type="match status" value="1"/>
</dbReference>
<feature type="compositionally biased region" description="Polar residues" evidence="9">
    <location>
        <begin position="196"/>
        <end position="237"/>
    </location>
</feature>
<accession>A0AAN9HQV0</accession>
<evidence type="ECO:0000256" key="3">
    <source>
        <dbReference type="ARBA" id="ARBA00022679"/>
    </source>
</evidence>
<proteinExistence type="predicted"/>
<evidence type="ECO:0000313" key="12">
    <source>
        <dbReference type="Proteomes" id="UP001372338"/>
    </source>
</evidence>
<dbReference type="GO" id="GO:0061630">
    <property type="term" value="F:ubiquitin protein ligase activity"/>
    <property type="evidence" value="ECO:0007669"/>
    <property type="project" value="UniProtKB-EC"/>
</dbReference>
<keyword evidence="4" id="KW-0479">Metal-binding</keyword>
<dbReference type="InterPro" id="IPR001841">
    <property type="entry name" value="Znf_RING"/>
</dbReference>
<evidence type="ECO:0000256" key="8">
    <source>
        <dbReference type="PROSITE-ProRule" id="PRU00175"/>
    </source>
</evidence>
<evidence type="ECO:0000256" key="5">
    <source>
        <dbReference type="ARBA" id="ARBA00022771"/>
    </source>
</evidence>
<reference evidence="11 12" key="1">
    <citation type="submission" date="2024-01" db="EMBL/GenBank/DDBJ databases">
        <title>The genomes of 5 underutilized Papilionoideae crops provide insights into root nodulation and disease resistanc.</title>
        <authorList>
            <person name="Yuan L."/>
        </authorList>
    </citation>
    <scope>NUCLEOTIDE SEQUENCE [LARGE SCALE GENOMIC DNA]</scope>
    <source>
        <strain evidence="11">ZHUSHIDOU_FW_LH</strain>
        <tissue evidence="11">Leaf</tissue>
    </source>
</reference>
<feature type="compositionally biased region" description="Polar residues" evidence="9">
    <location>
        <begin position="347"/>
        <end position="379"/>
    </location>
</feature>
<keyword evidence="7" id="KW-0862">Zinc</keyword>
<dbReference type="PANTHER" id="PTHR46463">
    <property type="entry name" value="ZINC FINGER, RING/FYVE/PHD-TYPE"/>
    <property type="match status" value="1"/>
</dbReference>
<keyword evidence="5 8" id="KW-0863">Zinc-finger</keyword>
<gene>
    <name evidence="11" type="ORF">RIF29_39583</name>
</gene>
<dbReference type="EMBL" id="JAYWIO010000008">
    <property type="protein sequence ID" value="KAK7244757.1"/>
    <property type="molecule type" value="Genomic_DNA"/>
</dbReference>
<evidence type="ECO:0000313" key="11">
    <source>
        <dbReference type="EMBL" id="KAK7244757.1"/>
    </source>
</evidence>
<feature type="region of interest" description="Disordered" evidence="9">
    <location>
        <begin position="168"/>
        <end position="263"/>
    </location>
</feature>
<keyword evidence="6" id="KW-0833">Ubl conjugation pathway</keyword>
<evidence type="ECO:0000256" key="4">
    <source>
        <dbReference type="ARBA" id="ARBA00022723"/>
    </source>
</evidence>
<feature type="domain" description="RING-type" evidence="10">
    <location>
        <begin position="33"/>
        <end position="73"/>
    </location>
</feature>
<feature type="region of interest" description="Disordered" evidence="9">
    <location>
        <begin position="322"/>
        <end position="379"/>
    </location>
</feature>
<dbReference type="PANTHER" id="PTHR46463:SF68">
    <property type="entry name" value="E3 UBIQUITIN-PROTEIN LIGASE RHF2A-LIKE ISOFORM X1"/>
    <property type="match status" value="1"/>
</dbReference>
<keyword evidence="12" id="KW-1185">Reference proteome</keyword>
<dbReference type="EC" id="2.3.2.27" evidence="2"/>
<organism evidence="11 12">
    <name type="scientific">Crotalaria pallida</name>
    <name type="common">Smooth rattlebox</name>
    <name type="synonym">Crotalaria striata</name>
    <dbReference type="NCBI Taxonomy" id="3830"/>
    <lineage>
        <taxon>Eukaryota</taxon>
        <taxon>Viridiplantae</taxon>
        <taxon>Streptophyta</taxon>
        <taxon>Embryophyta</taxon>
        <taxon>Tracheophyta</taxon>
        <taxon>Spermatophyta</taxon>
        <taxon>Magnoliopsida</taxon>
        <taxon>eudicotyledons</taxon>
        <taxon>Gunneridae</taxon>
        <taxon>Pentapetalae</taxon>
        <taxon>rosids</taxon>
        <taxon>fabids</taxon>
        <taxon>Fabales</taxon>
        <taxon>Fabaceae</taxon>
        <taxon>Papilionoideae</taxon>
        <taxon>50 kb inversion clade</taxon>
        <taxon>genistoids sensu lato</taxon>
        <taxon>core genistoids</taxon>
        <taxon>Crotalarieae</taxon>
        <taxon>Crotalaria</taxon>
    </lineage>
</organism>
<comment type="catalytic activity">
    <reaction evidence="1">
        <text>S-ubiquitinyl-[E2 ubiquitin-conjugating enzyme]-L-cysteine + [acceptor protein]-L-lysine = [E2 ubiquitin-conjugating enzyme]-L-cysteine + N(6)-ubiquitinyl-[acceptor protein]-L-lysine.</text>
        <dbReference type="EC" id="2.3.2.27"/>
    </reaction>
</comment>
<name>A0AAN9HQV0_CROPI</name>
<dbReference type="GO" id="GO:0008270">
    <property type="term" value="F:zinc ion binding"/>
    <property type="evidence" value="ECO:0007669"/>
    <property type="project" value="UniProtKB-KW"/>
</dbReference>